<dbReference type="PANTHER" id="PTHR34512:SF30">
    <property type="entry name" value="OUTER MEMBRANE PROTEIN ASSEMBLY FACTOR BAMB"/>
    <property type="match status" value="1"/>
</dbReference>
<dbReference type="InterPro" id="IPR002372">
    <property type="entry name" value="PQQ_rpt_dom"/>
</dbReference>
<dbReference type="Gene3D" id="2.40.128.630">
    <property type="match status" value="1"/>
</dbReference>
<dbReference type="Pfam" id="PF13360">
    <property type="entry name" value="PQQ_2"/>
    <property type="match status" value="3"/>
</dbReference>
<dbReference type="SMART" id="SM00564">
    <property type="entry name" value="PQQ"/>
    <property type="match status" value="7"/>
</dbReference>
<dbReference type="Gene3D" id="2.40.10.480">
    <property type="match status" value="1"/>
</dbReference>
<keyword evidence="3" id="KW-1185">Reference proteome</keyword>
<dbReference type="InterPro" id="IPR011047">
    <property type="entry name" value="Quinoprotein_ADH-like_sf"/>
</dbReference>
<proteinExistence type="predicted"/>
<dbReference type="PROSITE" id="PS51257">
    <property type="entry name" value="PROKAR_LIPOPROTEIN"/>
    <property type="match status" value="1"/>
</dbReference>
<dbReference type="InterPro" id="IPR006311">
    <property type="entry name" value="TAT_signal"/>
</dbReference>
<protein>
    <submittedName>
        <fullName evidence="2">PQQ-binding-like beta-propeller repeat protein</fullName>
    </submittedName>
</protein>
<dbReference type="RefSeq" id="WP_220580965.1">
    <property type="nucleotide sequence ID" value="NZ_RKLT01000006.1"/>
</dbReference>
<evidence type="ECO:0000313" key="3">
    <source>
        <dbReference type="Proteomes" id="UP001430455"/>
    </source>
</evidence>
<feature type="domain" description="Pyrrolo-quinoline quinone repeat" evidence="1">
    <location>
        <begin position="294"/>
        <end position="375"/>
    </location>
</feature>
<dbReference type="Gene3D" id="2.130.10.10">
    <property type="entry name" value="YVTN repeat-like/Quinoprotein amine dehydrogenase"/>
    <property type="match status" value="1"/>
</dbReference>
<dbReference type="SUPFAM" id="SSF50998">
    <property type="entry name" value="Quinoprotein alcohol dehydrogenase-like"/>
    <property type="match status" value="2"/>
</dbReference>
<gene>
    <name evidence="2" type="ORF">EGH23_15860</name>
</gene>
<dbReference type="InterPro" id="IPR015943">
    <property type="entry name" value="WD40/YVTN_repeat-like_dom_sf"/>
</dbReference>
<dbReference type="EMBL" id="RKLT01000006">
    <property type="protein sequence ID" value="MBX0296356.1"/>
    <property type="molecule type" value="Genomic_DNA"/>
</dbReference>
<accession>A0AAW4PEQ1</accession>
<evidence type="ECO:0000259" key="1">
    <source>
        <dbReference type="Pfam" id="PF13360"/>
    </source>
</evidence>
<dbReference type="AlphaFoldDB" id="A0AAW4PEQ1"/>
<name>A0AAW4PEQ1_9EURY</name>
<dbReference type="Proteomes" id="UP001430455">
    <property type="component" value="Unassembled WGS sequence"/>
</dbReference>
<evidence type="ECO:0000313" key="2">
    <source>
        <dbReference type="EMBL" id="MBX0296356.1"/>
    </source>
</evidence>
<dbReference type="PANTHER" id="PTHR34512">
    <property type="entry name" value="CELL SURFACE PROTEIN"/>
    <property type="match status" value="1"/>
</dbReference>
<comment type="caution">
    <text evidence="2">The sequence shown here is derived from an EMBL/GenBank/DDBJ whole genome shotgun (WGS) entry which is preliminary data.</text>
</comment>
<reference evidence="2 3" key="1">
    <citation type="submission" date="2021-06" db="EMBL/GenBank/DDBJ databases">
        <title>Halomicroarcula sp. a new haloarchaeum isolated from saline soil.</title>
        <authorList>
            <person name="Duran-Viseras A."/>
            <person name="Sanchez-Porro C."/>
            <person name="Ventosa A."/>
        </authorList>
    </citation>
    <scope>NUCLEOTIDE SEQUENCE [LARGE SCALE GENOMIC DNA]</scope>
    <source>
        <strain evidence="2 3">F27</strain>
    </source>
</reference>
<feature type="domain" description="Pyrrolo-quinoline quinone repeat" evidence="1">
    <location>
        <begin position="184"/>
        <end position="287"/>
    </location>
</feature>
<dbReference type="PROSITE" id="PS51318">
    <property type="entry name" value="TAT"/>
    <property type="match status" value="1"/>
</dbReference>
<feature type="domain" description="Pyrrolo-quinoline quinone repeat" evidence="1">
    <location>
        <begin position="98"/>
        <end position="177"/>
    </location>
</feature>
<organism evidence="2 3">
    <name type="scientific">Haloarcula nitratireducens</name>
    <dbReference type="NCBI Taxonomy" id="2487749"/>
    <lineage>
        <taxon>Archaea</taxon>
        <taxon>Methanobacteriati</taxon>
        <taxon>Methanobacteriota</taxon>
        <taxon>Stenosarchaea group</taxon>
        <taxon>Halobacteria</taxon>
        <taxon>Halobacteriales</taxon>
        <taxon>Haloarculaceae</taxon>
        <taxon>Haloarcula</taxon>
    </lineage>
</organism>
<sequence>MNERGHTRRGFLAGAGSAVLGSLAGCQSAFDPLASTVLDEFAATQFRQGLLNQGYTDRSIPGSVEKAWELPTNRGDHTAAKGSPALAPTGDLVVADDTGRIRAVSTGGEVQWATTITRATRGSHGTAAIANDTAYVGTYDGALSAVDIETGRRRWRTQLGDAIGASPTYYNGILYVAVEHSAPSGSVAAVDAATGDVHWRDSWPTNHPHSTVALDRERDRLLFGSNDGHVYAWSFPDLERAWTYDTRGDVKAPIAVADGLAIVPSWAGTITAVNVENGFRKWEFEADADVMCAPAVADGTVYVGSHDDRIYAIDLDSGEEVWRYDTGGWIIGSVVATPEHVLVGSYDTRLYALERETGDVTWSVPNRGHVTSAPLVTEDAIYYAERAPWDGEELVGPGYLYKLSEAT</sequence>
<dbReference type="InterPro" id="IPR018391">
    <property type="entry name" value="PQQ_b-propeller_rpt"/>
</dbReference>